<dbReference type="EMBL" id="JBHUOQ010000004">
    <property type="protein sequence ID" value="MFD2831117.1"/>
    <property type="molecule type" value="Genomic_DNA"/>
</dbReference>
<keyword evidence="4" id="KW-1185">Reference proteome</keyword>
<dbReference type="GO" id="GO:0004180">
    <property type="term" value="F:carboxypeptidase activity"/>
    <property type="evidence" value="ECO:0007669"/>
    <property type="project" value="UniProtKB-KW"/>
</dbReference>
<feature type="compositionally biased region" description="Acidic residues" evidence="1">
    <location>
        <begin position="52"/>
        <end position="70"/>
    </location>
</feature>
<protein>
    <submittedName>
        <fullName evidence="3">D-alanyl-D-alanine carboxypeptidase family protein</fullName>
    </submittedName>
</protein>
<name>A0ABW5WX99_9STAP</name>
<keyword evidence="3" id="KW-0645">Protease</keyword>
<dbReference type="PANTHER" id="PTHR34385:SF1">
    <property type="entry name" value="PEPTIDOGLYCAN L-ALANYL-D-GLUTAMATE ENDOPEPTIDASE CWLK"/>
    <property type="match status" value="1"/>
</dbReference>
<reference evidence="4" key="1">
    <citation type="journal article" date="2019" name="Int. J. Syst. Evol. Microbiol.">
        <title>The Global Catalogue of Microorganisms (GCM) 10K type strain sequencing project: providing services to taxonomists for standard genome sequencing and annotation.</title>
        <authorList>
            <consortium name="The Broad Institute Genomics Platform"/>
            <consortium name="The Broad Institute Genome Sequencing Center for Infectious Disease"/>
            <person name="Wu L."/>
            <person name="Ma J."/>
        </authorList>
    </citation>
    <scope>NUCLEOTIDE SEQUENCE [LARGE SCALE GENOMIC DNA]</scope>
    <source>
        <strain evidence="4">KCTC 33575</strain>
    </source>
</reference>
<feature type="compositionally biased region" description="Acidic residues" evidence="1">
    <location>
        <begin position="25"/>
        <end position="42"/>
    </location>
</feature>
<dbReference type="InterPro" id="IPR058193">
    <property type="entry name" value="VanY/YodJ_core_dom"/>
</dbReference>
<accession>A0ABW5WX99</accession>
<feature type="domain" description="D-alanyl-D-alanine carboxypeptidase-like core" evidence="2">
    <location>
        <begin position="111"/>
        <end position="239"/>
    </location>
</feature>
<dbReference type="InterPro" id="IPR003709">
    <property type="entry name" value="VanY-like_core_dom"/>
</dbReference>
<evidence type="ECO:0000256" key="1">
    <source>
        <dbReference type="SAM" id="MobiDB-lite"/>
    </source>
</evidence>
<keyword evidence="3" id="KW-0121">Carboxypeptidase</keyword>
<comment type="caution">
    <text evidence="3">The sequence shown here is derived from an EMBL/GenBank/DDBJ whole genome shotgun (WGS) entry which is preliminary data.</text>
</comment>
<organism evidence="3 4">
    <name type="scientific">Corticicoccus populi</name>
    <dbReference type="NCBI Taxonomy" id="1812821"/>
    <lineage>
        <taxon>Bacteria</taxon>
        <taxon>Bacillati</taxon>
        <taxon>Bacillota</taxon>
        <taxon>Bacilli</taxon>
        <taxon>Bacillales</taxon>
        <taxon>Staphylococcaceae</taxon>
        <taxon>Corticicoccus</taxon>
    </lineage>
</organism>
<evidence type="ECO:0000259" key="2">
    <source>
        <dbReference type="Pfam" id="PF02557"/>
    </source>
</evidence>
<evidence type="ECO:0000313" key="4">
    <source>
        <dbReference type="Proteomes" id="UP001597519"/>
    </source>
</evidence>
<dbReference type="InterPro" id="IPR052179">
    <property type="entry name" value="DD-CPase-like"/>
</dbReference>
<evidence type="ECO:0000313" key="3">
    <source>
        <dbReference type="EMBL" id="MFD2831117.1"/>
    </source>
</evidence>
<sequence length="267" mass="29859">MKYVTYLKYLGVASAVLYLSACGGNEEEQTESENDVQEESSGEENQNSGDAESTDDAEASEEAPLVTEEDIYNEESILALANKSNFLGEEYVPADMIPVNVPVVFDNPETNQLREPAANALMDLFAEAESEGYTLYARSGYRSYNTQVGLYNNYVANHGQEEADRFSAQPGSSEHQTGLAMDVTSESVNLELSEAFGETDEGTWVRENAHRFGFIIRYPDGYEDITGYMYEPWHLRYLGEEVASDVYESGLTYEEYIKESGIEINEE</sequence>
<keyword evidence="3" id="KW-0378">Hydrolase</keyword>
<gene>
    <name evidence="3" type="ORF">ACFSX4_11645</name>
</gene>
<dbReference type="Proteomes" id="UP001597519">
    <property type="component" value="Unassembled WGS sequence"/>
</dbReference>
<proteinExistence type="predicted"/>
<dbReference type="InterPro" id="IPR009045">
    <property type="entry name" value="Zn_M74/Hedgehog-like"/>
</dbReference>
<dbReference type="CDD" id="cd14852">
    <property type="entry name" value="LD-carboxypeptidase"/>
    <property type="match status" value="1"/>
</dbReference>
<feature type="region of interest" description="Disordered" evidence="1">
    <location>
        <begin position="25"/>
        <end position="70"/>
    </location>
</feature>
<dbReference type="Pfam" id="PF02557">
    <property type="entry name" value="VanY"/>
    <property type="match status" value="1"/>
</dbReference>
<dbReference type="RefSeq" id="WP_377775037.1">
    <property type="nucleotide sequence ID" value="NZ_JBHUOQ010000004.1"/>
</dbReference>
<dbReference type="Gene3D" id="3.30.1380.10">
    <property type="match status" value="1"/>
</dbReference>
<dbReference type="PANTHER" id="PTHR34385">
    <property type="entry name" value="D-ALANYL-D-ALANINE CARBOXYPEPTIDASE"/>
    <property type="match status" value="1"/>
</dbReference>
<dbReference type="SUPFAM" id="SSF55166">
    <property type="entry name" value="Hedgehog/DD-peptidase"/>
    <property type="match status" value="1"/>
</dbReference>